<dbReference type="EMBL" id="JBFTWV010000035">
    <property type="protein sequence ID" value="KAL2795399.1"/>
    <property type="molecule type" value="Genomic_DNA"/>
</dbReference>
<evidence type="ECO:0000313" key="2">
    <source>
        <dbReference type="EMBL" id="KAL2795399.1"/>
    </source>
</evidence>
<dbReference type="Proteomes" id="UP001610563">
    <property type="component" value="Unassembled WGS sequence"/>
</dbReference>
<dbReference type="PANTHER" id="PTHR40265">
    <property type="entry name" value="BLL2707 PROTEIN"/>
    <property type="match status" value="1"/>
</dbReference>
<name>A0ABR4G8Q9_9EURO</name>
<organism evidence="2 3">
    <name type="scientific">Aspergillus keveii</name>
    <dbReference type="NCBI Taxonomy" id="714993"/>
    <lineage>
        <taxon>Eukaryota</taxon>
        <taxon>Fungi</taxon>
        <taxon>Dikarya</taxon>
        <taxon>Ascomycota</taxon>
        <taxon>Pezizomycotina</taxon>
        <taxon>Eurotiomycetes</taxon>
        <taxon>Eurotiomycetidae</taxon>
        <taxon>Eurotiales</taxon>
        <taxon>Aspergillaceae</taxon>
        <taxon>Aspergillus</taxon>
        <taxon>Aspergillus subgen. Nidulantes</taxon>
    </lineage>
</organism>
<evidence type="ECO:0000259" key="1">
    <source>
        <dbReference type="Pfam" id="PF13468"/>
    </source>
</evidence>
<dbReference type="PANTHER" id="PTHR40265:SF1">
    <property type="entry name" value="GLYOXALASE-LIKE DOMAIN-CONTAINING PROTEIN"/>
    <property type="match status" value="1"/>
</dbReference>
<gene>
    <name evidence="2" type="ORF">BJX66DRAFT_324678</name>
</gene>
<sequence length="265" mass="29208">MPSQQVYIDHLLLQFSQEQFETLPRWILDNFTVIDGGVHTGGLSRNKLIIFRDGTYLELYNWITKPEDWRERLPGDFALTTLNPITAEASQERIANALASDPGDGGVGVTYSRPRKAAAKTPKGSMCAGRLLSQGIPRRTRRPGTNSIREGAQMRRFSAMISLRHPSGATGIERIDVVVPRGGLSRYSDVYASIVGAAPEERDGAIEFRLSAPGVHSFYGSLRVQEAKTAEDEQFLRQKGIGISSLALRSETGQPISFSIAEFLQ</sequence>
<dbReference type="InterPro" id="IPR025870">
    <property type="entry name" value="Glyoxalase-like_dom"/>
</dbReference>
<keyword evidence="3" id="KW-1185">Reference proteome</keyword>
<proteinExistence type="predicted"/>
<feature type="domain" description="Glyoxalase-like" evidence="1">
    <location>
        <begin position="8"/>
        <end position="181"/>
    </location>
</feature>
<comment type="caution">
    <text evidence="2">The sequence shown here is derived from an EMBL/GenBank/DDBJ whole genome shotgun (WGS) entry which is preliminary data.</text>
</comment>
<reference evidence="2 3" key="1">
    <citation type="submission" date="2024-07" db="EMBL/GenBank/DDBJ databases">
        <title>Section-level genome sequencing and comparative genomics of Aspergillus sections Usti and Cavernicolus.</title>
        <authorList>
            <consortium name="Lawrence Berkeley National Laboratory"/>
            <person name="Nybo J.L."/>
            <person name="Vesth T.C."/>
            <person name="Theobald S."/>
            <person name="Frisvad J.C."/>
            <person name="Larsen T.O."/>
            <person name="Kjaerboelling I."/>
            <person name="Rothschild-Mancinelli K."/>
            <person name="Lyhne E.K."/>
            <person name="Kogle M.E."/>
            <person name="Barry K."/>
            <person name="Clum A."/>
            <person name="Na H."/>
            <person name="Ledsgaard L."/>
            <person name="Lin J."/>
            <person name="Lipzen A."/>
            <person name="Kuo A."/>
            <person name="Riley R."/>
            <person name="Mondo S."/>
            <person name="Labutti K."/>
            <person name="Haridas S."/>
            <person name="Pangalinan J."/>
            <person name="Salamov A.A."/>
            <person name="Simmons B.A."/>
            <person name="Magnuson J.K."/>
            <person name="Chen J."/>
            <person name="Drula E."/>
            <person name="Henrissat B."/>
            <person name="Wiebenga A."/>
            <person name="Lubbers R.J."/>
            <person name="Gomes A.C."/>
            <person name="Makela M.R."/>
            <person name="Stajich J."/>
            <person name="Grigoriev I.V."/>
            <person name="Mortensen U.H."/>
            <person name="De Vries R.P."/>
            <person name="Baker S.E."/>
            <person name="Andersen M.R."/>
        </authorList>
    </citation>
    <scope>NUCLEOTIDE SEQUENCE [LARGE SCALE GENOMIC DNA]</scope>
    <source>
        <strain evidence="2 3">CBS 209.92</strain>
    </source>
</reference>
<accession>A0ABR4G8Q9</accession>
<protein>
    <recommendedName>
        <fullName evidence="1">Glyoxalase-like domain-containing protein</fullName>
    </recommendedName>
</protein>
<dbReference type="Pfam" id="PF13468">
    <property type="entry name" value="Glyoxalase_3"/>
    <property type="match status" value="1"/>
</dbReference>
<dbReference type="InterPro" id="IPR029068">
    <property type="entry name" value="Glyas_Bleomycin-R_OHBP_Dase"/>
</dbReference>
<dbReference type="Gene3D" id="3.10.180.10">
    <property type="entry name" value="2,3-Dihydroxybiphenyl 1,2-Dioxygenase, domain 1"/>
    <property type="match status" value="1"/>
</dbReference>
<evidence type="ECO:0000313" key="3">
    <source>
        <dbReference type="Proteomes" id="UP001610563"/>
    </source>
</evidence>